<dbReference type="InterPro" id="IPR029026">
    <property type="entry name" value="tRNA_m1G_MTases_N"/>
</dbReference>
<dbReference type="Pfam" id="PF08032">
    <property type="entry name" value="SpoU_sub_bind"/>
    <property type="match status" value="1"/>
</dbReference>
<accession>A0A371X947</accession>
<keyword evidence="2 5" id="KW-0808">Transferase</keyword>
<dbReference type="Gene3D" id="3.30.1330.30">
    <property type="match status" value="1"/>
</dbReference>
<evidence type="ECO:0000313" key="6">
    <source>
        <dbReference type="Proteomes" id="UP000262379"/>
    </source>
</evidence>
<dbReference type="GO" id="GO:0003723">
    <property type="term" value="F:RNA binding"/>
    <property type="evidence" value="ECO:0007669"/>
    <property type="project" value="InterPro"/>
</dbReference>
<dbReference type="SUPFAM" id="SSF75217">
    <property type="entry name" value="alpha/beta knot"/>
    <property type="match status" value="1"/>
</dbReference>
<dbReference type="InterPro" id="IPR013123">
    <property type="entry name" value="SpoU_subst-bd"/>
</dbReference>
<sequence>MSDDKKAGTPKDSHYARLRREHRAKTTGNQPQRSRPATPAGPVPKGVVQIYGLHSVREAIANPKRRIDHMMVTRNAVERLGITDVDALPFDVKMVEPREIDRITGSDAVHQGVLIEAKPLQPKRLDELGDSPLLLVLDQVTDPHNVGAIMRSAVAFGAGALITTARHSPQESGVLAKAASGALEHIDHIEVRNLAEALETLHEAGFQTIGLDSDGPAELEKTFAGGKIALVLGAEGKGLRQKTRETVSTLARLDMPGAIRSLNVSNAAAVALYAAQRHLGSV</sequence>
<feature type="compositionally biased region" description="Basic residues" evidence="3">
    <location>
        <begin position="16"/>
        <end position="25"/>
    </location>
</feature>
<comment type="caution">
    <text evidence="5">The sequence shown here is derived from an EMBL/GenBank/DDBJ whole genome shotgun (WGS) entry which is preliminary data.</text>
</comment>
<keyword evidence="6" id="KW-1185">Reference proteome</keyword>
<gene>
    <name evidence="5" type="primary">rlmB</name>
    <name evidence="5" type="ORF">DY251_16990</name>
</gene>
<dbReference type="Proteomes" id="UP000262379">
    <property type="component" value="Unassembled WGS sequence"/>
</dbReference>
<organism evidence="5 6">
    <name type="scientific">Mesorhizobium denitrificans</name>
    <dbReference type="NCBI Taxonomy" id="2294114"/>
    <lineage>
        <taxon>Bacteria</taxon>
        <taxon>Pseudomonadati</taxon>
        <taxon>Pseudomonadota</taxon>
        <taxon>Alphaproteobacteria</taxon>
        <taxon>Hyphomicrobiales</taxon>
        <taxon>Phyllobacteriaceae</taxon>
        <taxon>Mesorhizobium</taxon>
    </lineage>
</organism>
<dbReference type="GO" id="GO:0005829">
    <property type="term" value="C:cytosol"/>
    <property type="evidence" value="ECO:0007669"/>
    <property type="project" value="TreeGrafter"/>
</dbReference>
<dbReference type="CDD" id="cd18103">
    <property type="entry name" value="SpoU-like_RlmB"/>
    <property type="match status" value="1"/>
</dbReference>
<dbReference type="GO" id="GO:0006396">
    <property type="term" value="P:RNA processing"/>
    <property type="evidence" value="ECO:0007669"/>
    <property type="project" value="InterPro"/>
</dbReference>
<evidence type="ECO:0000256" key="2">
    <source>
        <dbReference type="ARBA" id="ARBA00022679"/>
    </source>
</evidence>
<evidence type="ECO:0000259" key="4">
    <source>
        <dbReference type="SMART" id="SM00967"/>
    </source>
</evidence>
<dbReference type="InterPro" id="IPR029064">
    <property type="entry name" value="Ribosomal_eL30-like_sf"/>
</dbReference>
<dbReference type="GO" id="GO:0032259">
    <property type="term" value="P:methylation"/>
    <property type="evidence" value="ECO:0007669"/>
    <property type="project" value="UniProtKB-KW"/>
</dbReference>
<dbReference type="SUPFAM" id="SSF55315">
    <property type="entry name" value="L30e-like"/>
    <property type="match status" value="1"/>
</dbReference>
<dbReference type="Gene3D" id="3.40.1280.10">
    <property type="match status" value="1"/>
</dbReference>
<dbReference type="GO" id="GO:0008173">
    <property type="term" value="F:RNA methyltransferase activity"/>
    <property type="evidence" value="ECO:0007669"/>
    <property type="project" value="InterPro"/>
</dbReference>
<evidence type="ECO:0000256" key="1">
    <source>
        <dbReference type="ARBA" id="ARBA00022603"/>
    </source>
</evidence>
<dbReference type="SMART" id="SM00967">
    <property type="entry name" value="SpoU_sub_bind"/>
    <property type="match status" value="1"/>
</dbReference>
<dbReference type="InterPro" id="IPR001537">
    <property type="entry name" value="SpoU_MeTrfase"/>
</dbReference>
<dbReference type="AlphaFoldDB" id="A0A371X947"/>
<dbReference type="RefSeq" id="WP_116625103.1">
    <property type="nucleotide sequence ID" value="NZ_QURN01000014.1"/>
</dbReference>
<name>A0A371X947_9HYPH</name>
<dbReference type="InterPro" id="IPR004441">
    <property type="entry name" value="rRNA_MeTrfase_TrmH"/>
</dbReference>
<feature type="compositionally biased region" description="Polar residues" evidence="3">
    <location>
        <begin position="26"/>
        <end position="35"/>
    </location>
</feature>
<reference evidence="6" key="1">
    <citation type="submission" date="2018-08" db="EMBL/GenBank/DDBJ databases">
        <authorList>
            <person name="Im W.T."/>
        </authorList>
    </citation>
    <scope>NUCLEOTIDE SEQUENCE [LARGE SCALE GENOMIC DNA]</scope>
    <source>
        <strain evidence="6">LA-28</strain>
    </source>
</reference>
<dbReference type="NCBIfam" id="TIGR00186">
    <property type="entry name" value="rRNA_methyl_3"/>
    <property type="match status" value="1"/>
</dbReference>
<protein>
    <submittedName>
        <fullName evidence="5">23S rRNA (Guanosine(2251)-2'-O)-methyltransferase RlmB</fullName>
    </submittedName>
</protein>
<dbReference type="InterPro" id="IPR029028">
    <property type="entry name" value="Alpha/beta_knot_MTases"/>
</dbReference>
<dbReference type="PANTHER" id="PTHR46429">
    <property type="entry name" value="23S RRNA (GUANOSINE-2'-O-)-METHYLTRANSFERASE RLMB"/>
    <property type="match status" value="1"/>
</dbReference>
<feature type="compositionally biased region" description="Basic and acidic residues" evidence="3">
    <location>
        <begin position="1"/>
        <end position="15"/>
    </location>
</feature>
<evidence type="ECO:0000313" key="5">
    <source>
        <dbReference type="EMBL" id="RFC65732.1"/>
    </source>
</evidence>
<evidence type="ECO:0000256" key="3">
    <source>
        <dbReference type="SAM" id="MobiDB-lite"/>
    </source>
</evidence>
<dbReference type="Pfam" id="PF00588">
    <property type="entry name" value="SpoU_methylase"/>
    <property type="match status" value="1"/>
</dbReference>
<feature type="domain" description="RNA 2-O ribose methyltransferase substrate binding" evidence="4">
    <location>
        <begin position="49"/>
        <end position="123"/>
    </location>
</feature>
<dbReference type="PANTHER" id="PTHR46429:SF1">
    <property type="entry name" value="23S RRNA (GUANOSINE-2'-O-)-METHYLTRANSFERASE RLMB"/>
    <property type="match status" value="1"/>
</dbReference>
<keyword evidence="1 5" id="KW-0489">Methyltransferase</keyword>
<proteinExistence type="predicted"/>
<feature type="region of interest" description="Disordered" evidence="3">
    <location>
        <begin position="1"/>
        <end position="45"/>
    </location>
</feature>
<dbReference type="EMBL" id="QURN01000014">
    <property type="protein sequence ID" value="RFC65732.1"/>
    <property type="molecule type" value="Genomic_DNA"/>
</dbReference>